<evidence type="ECO:0000256" key="2">
    <source>
        <dbReference type="ARBA" id="ARBA00022630"/>
    </source>
</evidence>
<evidence type="ECO:0000313" key="8">
    <source>
        <dbReference type="Proteomes" id="UP000295165"/>
    </source>
</evidence>
<keyword evidence="2" id="KW-0285">Flavoprotein</keyword>
<comment type="cofactor">
    <cofactor evidence="1">
        <name>FMN</name>
        <dbReference type="ChEBI" id="CHEBI:58210"/>
    </cofactor>
</comment>
<dbReference type="CDD" id="cd02932">
    <property type="entry name" value="OYE_YqiM_FMN"/>
    <property type="match status" value="1"/>
</dbReference>
<comment type="caution">
    <text evidence="7">The sequence shown here is derived from an EMBL/GenBank/DDBJ whole genome shotgun (WGS) entry which is preliminary data.</text>
</comment>
<evidence type="ECO:0000313" key="7">
    <source>
        <dbReference type="EMBL" id="TDZ47304.1"/>
    </source>
</evidence>
<feature type="domain" description="NADH:flavin oxidoreductase/NADH oxidase N-terminal" evidence="6">
    <location>
        <begin position="9"/>
        <end position="355"/>
    </location>
</feature>
<dbReference type="Gene3D" id="3.20.20.70">
    <property type="entry name" value="Aldolase class I"/>
    <property type="match status" value="1"/>
</dbReference>
<evidence type="ECO:0000256" key="5">
    <source>
        <dbReference type="ARBA" id="ARBA00023002"/>
    </source>
</evidence>
<dbReference type="Pfam" id="PF00724">
    <property type="entry name" value="Oxidored_FMN"/>
    <property type="match status" value="1"/>
</dbReference>
<dbReference type="PANTHER" id="PTHR43303:SF4">
    <property type="entry name" value="NADPH DEHYDROGENASE C23G7.10C-RELATED"/>
    <property type="match status" value="1"/>
</dbReference>
<dbReference type="AlphaFoldDB" id="A0A4R8QUY0"/>
<dbReference type="EMBL" id="PECC01000031">
    <property type="protein sequence ID" value="TDZ47304.1"/>
    <property type="molecule type" value="Genomic_DNA"/>
</dbReference>
<dbReference type="InterPro" id="IPR001155">
    <property type="entry name" value="OxRdtase_FMN_N"/>
</dbReference>
<proteinExistence type="predicted"/>
<dbReference type="GO" id="GO:0050661">
    <property type="term" value="F:NADP binding"/>
    <property type="evidence" value="ECO:0007669"/>
    <property type="project" value="InterPro"/>
</dbReference>
<dbReference type="InterPro" id="IPR044152">
    <property type="entry name" value="YqjM-like"/>
</dbReference>
<dbReference type="GO" id="GO:0010181">
    <property type="term" value="F:FMN binding"/>
    <property type="evidence" value="ECO:0007669"/>
    <property type="project" value="InterPro"/>
</dbReference>
<evidence type="ECO:0000256" key="4">
    <source>
        <dbReference type="ARBA" id="ARBA00022857"/>
    </source>
</evidence>
<reference evidence="7 8" key="1">
    <citation type="journal article" date="2019" name="Sci. Rep.">
        <title>Extended insight into the Mycobacterium chelonae-abscessus complex through whole genome sequencing of Mycobacterium salmoniphilum outbreak and Mycobacterium salmoniphilum-like strains.</title>
        <authorList>
            <person name="Behra P.R.K."/>
            <person name="Das S."/>
            <person name="Pettersson B.M.F."/>
            <person name="Shirreff L."/>
            <person name="DuCote T."/>
            <person name="Jacobsson K.G."/>
            <person name="Ennis D.G."/>
            <person name="Kirsebom L.A."/>
        </authorList>
    </citation>
    <scope>NUCLEOTIDE SEQUENCE [LARGE SCALE GENOMIC DNA]</scope>
    <source>
        <strain evidence="7 8">CCUG 63697</strain>
    </source>
</reference>
<name>A0A4R8QUY0_9MYCO</name>
<keyword evidence="8" id="KW-1185">Reference proteome</keyword>
<protein>
    <submittedName>
        <fullName evidence="7">NADPH dehydrogenase</fullName>
        <ecNumber evidence="7">1.6.99.1</ecNumber>
    </submittedName>
</protein>
<gene>
    <name evidence="7" type="primary">namA_2</name>
    <name evidence="7" type="ORF">CCUG63697_04735</name>
</gene>
<dbReference type="InterPro" id="IPR013785">
    <property type="entry name" value="Aldolase_TIM"/>
</dbReference>
<evidence type="ECO:0000259" key="6">
    <source>
        <dbReference type="Pfam" id="PF00724"/>
    </source>
</evidence>
<keyword evidence="4" id="KW-0521">NADP</keyword>
<sequence length="377" mass="40609">MHNRQVPLLFEPLRLRDVTIPNRAWMSPMCQYSAAATGPDIGVPTSWHKTHLVSRAVGGSGLIITEATSVSSEGRLSPYDTGIWNSAQEEAWAGIVTAIAGCGVVPGIQLGHAGRKASTVAPWDGHRSVDPSDPLAWKTIGPTDQPYGDFEPPRAATTEDIGKIIDDYVAASERALRAGFRVLEIHAAHGYIQHQFLSAASNTRDDEYGGDFSRRVRLTLDTVEAVRSAWPEHLPLIVRVSATDWATDEPGLEVGSWTADQTVELAKLLSARGVDLLDVSTGGNVPGVRIPVGPGYQVPFARRVQQETELPAAAVGLISAPAQAEAILTEGDAVAVFLARELLRDPYWPRRAARELGGVINPAVPRQYERGYPAGRP</sequence>
<organism evidence="7 8">
    <name type="scientific">Mycobacteroides franklinii</name>
    <dbReference type="NCBI Taxonomy" id="948102"/>
    <lineage>
        <taxon>Bacteria</taxon>
        <taxon>Bacillati</taxon>
        <taxon>Actinomycetota</taxon>
        <taxon>Actinomycetes</taxon>
        <taxon>Mycobacteriales</taxon>
        <taxon>Mycobacteriaceae</taxon>
        <taxon>Mycobacteroides</taxon>
    </lineage>
</organism>
<keyword evidence="3" id="KW-0288">FMN</keyword>
<dbReference type="EC" id="1.6.99.1" evidence="7"/>
<accession>A0A4R8QUY0</accession>
<dbReference type="GO" id="GO:0003959">
    <property type="term" value="F:NADPH dehydrogenase activity"/>
    <property type="evidence" value="ECO:0007669"/>
    <property type="project" value="UniProtKB-EC"/>
</dbReference>
<dbReference type="PANTHER" id="PTHR43303">
    <property type="entry name" value="NADPH DEHYDROGENASE C23G7.10C-RELATED"/>
    <property type="match status" value="1"/>
</dbReference>
<evidence type="ECO:0000256" key="1">
    <source>
        <dbReference type="ARBA" id="ARBA00001917"/>
    </source>
</evidence>
<dbReference type="Proteomes" id="UP000295165">
    <property type="component" value="Unassembled WGS sequence"/>
</dbReference>
<evidence type="ECO:0000256" key="3">
    <source>
        <dbReference type="ARBA" id="ARBA00022643"/>
    </source>
</evidence>
<dbReference type="SUPFAM" id="SSF51395">
    <property type="entry name" value="FMN-linked oxidoreductases"/>
    <property type="match status" value="1"/>
</dbReference>
<keyword evidence="5 7" id="KW-0560">Oxidoreductase</keyword>